<dbReference type="InterPro" id="IPR036291">
    <property type="entry name" value="NAD(P)-bd_dom_sf"/>
</dbReference>
<dbReference type="InterPro" id="IPR055170">
    <property type="entry name" value="GFO_IDH_MocA-like_dom"/>
</dbReference>
<feature type="domain" description="Gfo/Idh/MocA-like oxidoreductase N-terminal" evidence="3">
    <location>
        <begin position="2"/>
        <end position="118"/>
    </location>
</feature>
<dbReference type="SUPFAM" id="SSF55347">
    <property type="entry name" value="Glyceraldehyde-3-phosphate dehydrogenase-like, C-terminal domain"/>
    <property type="match status" value="1"/>
</dbReference>
<name>A0A2A7MHV9_9CLOT</name>
<dbReference type="InterPro" id="IPR050984">
    <property type="entry name" value="Gfo/Idh/MocA_domain"/>
</dbReference>
<feature type="domain" description="GFO/IDH/MocA-like oxidoreductase" evidence="4">
    <location>
        <begin position="131"/>
        <end position="247"/>
    </location>
</feature>
<dbReference type="Proteomes" id="UP000220840">
    <property type="component" value="Unassembled WGS sequence"/>
</dbReference>
<evidence type="ECO:0000256" key="1">
    <source>
        <dbReference type="ARBA" id="ARBA00010928"/>
    </source>
</evidence>
<dbReference type="GO" id="GO:0016491">
    <property type="term" value="F:oxidoreductase activity"/>
    <property type="evidence" value="ECO:0007669"/>
    <property type="project" value="UniProtKB-KW"/>
</dbReference>
<dbReference type="PANTHER" id="PTHR22604:SF105">
    <property type="entry name" value="TRANS-1,2-DIHYDROBENZENE-1,2-DIOL DEHYDROGENASE"/>
    <property type="match status" value="1"/>
</dbReference>
<dbReference type="OrthoDB" id="9783105at2"/>
<dbReference type="AlphaFoldDB" id="A0A2A7MHV9"/>
<dbReference type="Pfam" id="PF01408">
    <property type="entry name" value="GFO_IDH_MocA"/>
    <property type="match status" value="1"/>
</dbReference>
<gene>
    <name evidence="5" type="ORF">CQ394_05165</name>
</gene>
<accession>A0A2A7MHV9</accession>
<comment type="similarity">
    <text evidence="1">Belongs to the Gfo/Idh/MocA family.</text>
</comment>
<evidence type="ECO:0000259" key="4">
    <source>
        <dbReference type="Pfam" id="PF22725"/>
    </source>
</evidence>
<dbReference type="RefSeq" id="WP_058295278.1">
    <property type="nucleotide sequence ID" value="NZ_LN890328.1"/>
</dbReference>
<evidence type="ECO:0000256" key="2">
    <source>
        <dbReference type="ARBA" id="ARBA00023002"/>
    </source>
</evidence>
<dbReference type="Pfam" id="PF22725">
    <property type="entry name" value="GFO_IDH_MocA_C3"/>
    <property type="match status" value="1"/>
</dbReference>
<organism evidence="5 6">
    <name type="scientific">Clostridium neonatale</name>
    <dbReference type="NCBI Taxonomy" id="137838"/>
    <lineage>
        <taxon>Bacteria</taxon>
        <taxon>Bacillati</taxon>
        <taxon>Bacillota</taxon>
        <taxon>Clostridia</taxon>
        <taxon>Eubacteriales</taxon>
        <taxon>Clostridiaceae</taxon>
        <taxon>Clostridium</taxon>
    </lineage>
</organism>
<evidence type="ECO:0000259" key="3">
    <source>
        <dbReference type="Pfam" id="PF01408"/>
    </source>
</evidence>
<dbReference type="STRING" id="137838.GCA_001458595_02500"/>
<dbReference type="PANTHER" id="PTHR22604">
    <property type="entry name" value="OXIDOREDUCTASES"/>
    <property type="match status" value="1"/>
</dbReference>
<protein>
    <submittedName>
        <fullName evidence="5">Gfo/Idh/MocA family oxidoreductase</fullName>
    </submittedName>
</protein>
<keyword evidence="2" id="KW-0560">Oxidoreductase</keyword>
<evidence type="ECO:0000313" key="6">
    <source>
        <dbReference type="Proteomes" id="UP000220840"/>
    </source>
</evidence>
<reference evidence="5 6" key="1">
    <citation type="submission" date="2017-10" db="EMBL/GenBank/DDBJ databases">
        <title>Effective Description of Clostridium neonatale sp. nov. linked to necrotizing enterocolitis in neonates and a clarification of species assignable to the genus Clostridium (Prazmowski 1880) emend. Lawson and Rainey 2016.</title>
        <authorList>
            <person name="Bernard K."/>
            <person name="Burdz T."/>
            <person name="Wiebe D."/>
            <person name="Balcewich B."/>
            <person name="Alfa M."/>
            <person name="Bernier A.-M."/>
        </authorList>
    </citation>
    <scope>NUCLEOTIDE SEQUENCE [LARGE SCALE GENOMIC DNA]</scope>
    <source>
        <strain evidence="5 6">LCDC99A005</strain>
    </source>
</reference>
<keyword evidence="6" id="KW-1185">Reference proteome</keyword>
<dbReference type="Gene3D" id="3.40.50.720">
    <property type="entry name" value="NAD(P)-binding Rossmann-like Domain"/>
    <property type="match status" value="1"/>
</dbReference>
<dbReference type="GO" id="GO:0000166">
    <property type="term" value="F:nucleotide binding"/>
    <property type="evidence" value="ECO:0007669"/>
    <property type="project" value="InterPro"/>
</dbReference>
<proteinExistence type="inferred from homology"/>
<dbReference type="EMBL" id="PDCJ01000001">
    <property type="protein sequence ID" value="PEG31117.1"/>
    <property type="molecule type" value="Genomic_DNA"/>
</dbReference>
<dbReference type="InterPro" id="IPR000683">
    <property type="entry name" value="Gfo/Idh/MocA-like_OxRdtase_N"/>
</dbReference>
<dbReference type="Gene3D" id="3.30.360.10">
    <property type="entry name" value="Dihydrodipicolinate Reductase, domain 2"/>
    <property type="match status" value="1"/>
</dbReference>
<evidence type="ECO:0000313" key="5">
    <source>
        <dbReference type="EMBL" id="PEG31117.1"/>
    </source>
</evidence>
<dbReference type="SUPFAM" id="SSF51735">
    <property type="entry name" value="NAD(P)-binding Rossmann-fold domains"/>
    <property type="match status" value="1"/>
</dbReference>
<sequence length="323" mass="36714">MVRWGIIGLGNIAKRFAKSLEYEKDGKLVAVAGKTENKRMYFKEAYKDVKVYESYDELFNNQDIDAVYIALPHRFHAKWSIRGLNKGKAILCEKPSTLNSSELGGILKCAKRNKTFYMEAMKTPFVPMFDLIKDVLKSGVIGDIKNIYAGFCSKPNVDKNSYLYNKEDGGAVLDVASYPIAFVLGILSDKKILSINKKIKKKKFDEVSIDVHFEASIKFEGDVTANIEGGIDGEKERTAIIEGTFGKMYIPIFNRPESYKVILNDGREYEEKLSLINDDMYGEIHEVHKCLALGKIESDIFTWNNSIEILKIIDHIRDINKYS</sequence>
<comment type="caution">
    <text evidence="5">The sequence shown here is derived from an EMBL/GenBank/DDBJ whole genome shotgun (WGS) entry which is preliminary data.</text>
</comment>